<dbReference type="EMBL" id="CP099959">
    <property type="protein sequence ID" value="XCC57490.1"/>
    <property type="molecule type" value="Genomic_DNA"/>
</dbReference>
<dbReference type="PANTHER" id="PTHR11609:SF5">
    <property type="entry name" value="PHOSPHORIBOSYLAMINOIMIDAZOLE CARBOXYLASE"/>
    <property type="match status" value="1"/>
</dbReference>
<dbReference type="Pfam" id="PF17769">
    <property type="entry name" value="PurK_C"/>
    <property type="match status" value="1"/>
</dbReference>
<dbReference type="InterPro" id="IPR016185">
    <property type="entry name" value="PreATP-grasp_dom_sf"/>
</dbReference>
<feature type="binding site" evidence="4">
    <location>
        <position position="227"/>
    </location>
    <ligand>
        <name>ATP</name>
        <dbReference type="ChEBI" id="CHEBI:30616"/>
    </ligand>
</feature>
<feature type="binding site" evidence="4">
    <location>
        <begin position="166"/>
        <end position="172"/>
    </location>
    <ligand>
        <name>ATP</name>
        <dbReference type="ChEBI" id="CHEBI:30616"/>
    </ligand>
</feature>
<organism evidence="7">
    <name type="scientific">Polynucleobacter sp. UK-FUSCHL-C3</name>
    <dbReference type="NCBI Taxonomy" id="2955208"/>
    <lineage>
        <taxon>Bacteria</taxon>
        <taxon>Pseudomonadati</taxon>
        <taxon>Pseudomonadota</taxon>
        <taxon>Betaproteobacteria</taxon>
        <taxon>Burkholderiales</taxon>
        <taxon>Burkholderiaceae</taxon>
        <taxon>Polynucleobacter</taxon>
    </lineage>
</organism>
<dbReference type="GO" id="GO:0006189">
    <property type="term" value="P:'de novo' IMP biosynthetic process"/>
    <property type="evidence" value="ECO:0007669"/>
    <property type="project" value="UniProtKB-UniRule"/>
</dbReference>
<dbReference type="InterPro" id="IPR011054">
    <property type="entry name" value="Rudment_hybrid_motif"/>
</dbReference>
<dbReference type="SUPFAM" id="SSF52440">
    <property type="entry name" value="PreATP-grasp domain"/>
    <property type="match status" value="1"/>
</dbReference>
<evidence type="ECO:0000256" key="2">
    <source>
        <dbReference type="ARBA" id="ARBA00022755"/>
    </source>
</evidence>
<evidence type="ECO:0000259" key="6">
    <source>
        <dbReference type="PROSITE" id="PS50975"/>
    </source>
</evidence>
<comment type="caution">
    <text evidence="4">Lacks conserved residue(s) required for the propagation of feature annotation.</text>
</comment>
<dbReference type="SUPFAM" id="SSF56059">
    <property type="entry name" value="Glutathione synthetase ATP-binding domain-like"/>
    <property type="match status" value="1"/>
</dbReference>
<evidence type="ECO:0000256" key="3">
    <source>
        <dbReference type="ARBA" id="ARBA00022840"/>
    </source>
</evidence>
<feature type="binding site" evidence="4">
    <location>
        <position position="118"/>
    </location>
    <ligand>
        <name>ATP</name>
        <dbReference type="ChEBI" id="CHEBI:30616"/>
    </ligand>
</feature>
<comment type="pathway">
    <text evidence="4 5">Purine metabolism; IMP biosynthesis via de novo pathway; 5-amino-1-(5-phospho-D-ribosyl)imidazole-4-carboxylate from 5-amino-1-(5-phospho-D-ribosyl)imidazole (N5-CAIR route): step 1/2.</text>
</comment>
<dbReference type="InterPro" id="IPR011761">
    <property type="entry name" value="ATP-grasp"/>
</dbReference>
<dbReference type="EC" id="6.3.4.18" evidence="4 5"/>
<feature type="binding site" evidence="4">
    <location>
        <position position="161"/>
    </location>
    <ligand>
        <name>ATP</name>
        <dbReference type="ChEBI" id="CHEBI:30616"/>
    </ligand>
</feature>
<keyword evidence="4 5" id="KW-0436">Ligase</keyword>
<evidence type="ECO:0000313" key="7">
    <source>
        <dbReference type="EMBL" id="XCC57490.1"/>
    </source>
</evidence>
<evidence type="ECO:0000256" key="5">
    <source>
        <dbReference type="RuleBase" id="RU361200"/>
    </source>
</evidence>
<feature type="binding site" evidence="4">
    <location>
        <position position="204"/>
    </location>
    <ligand>
        <name>ATP</name>
        <dbReference type="ChEBI" id="CHEBI:30616"/>
    </ligand>
</feature>
<dbReference type="AlphaFoldDB" id="A0AAU8A1G7"/>
<dbReference type="NCBIfam" id="NF004677">
    <property type="entry name" value="PRK06019.1-3"/>
    <property type="match status" value="1"/>
</dbReference>
<reference evidence="7" key="1">
    <citation type="submission" date="2022-06" db="EMBL/GenBank/DDBJ databases">
        <title>New Polynucleobacter species.</title>
        <authorList>
            <person name="Hahn M.W."/>
        </authorList>
    </citation>
    <scope>NUCLEOTIDE SEQUENCE</scope>
    <source>
        <strain evidence="7">UK-FUSCHL-C3</strain>
    </source>
</reference>
<dbReference type="GO" id="GO:0034028">
    <property type="term" value="F:5-(carboxyamino)imidazole ribonucleotide synthase activity"/>
    <property type="evidence" value="ECO:0007669"/>
    <property type="project" value="UniProtKB-UniRule"/>
</dbReference>
<comment type="function">
    <text evidence="5">Catalyzes the ATP-dependent conversion of 5-aminoimidazole ribonucleotide (AIR) and HCO(3)- to N5-carboxyaminoimidazole ribonucleotide (N5-CAIR).</text>
</comment>
<dbReference type="InterPro" id="IPR003135">
    <property type="entry name" value="ATP-grasp_carboxylate-amine"/>
</dbReference>
<dbReference type="HAMAP" id="MF_01928">
    <property type="entry name" value="PurK"/>
    <property type="match status" value="1"/>
</dbReference>
<dbReference type="Gene3D" id="3.30.470.20">
    <property type="entry name" value="ATP-grasp fold, B domain"/>
    <property type="match status" value="1"/>
</dbReference>
<dbReference type="NCBIfam" id="TIGR01161">
    <property type="entry name" value="purK"/>
    <property type="match status" value="1"/>
</dbReference>
<dbReference type="GO" id="GO:0046872">
    <property type="term" value="F:metal ion binding"/>
    <property type="evidence" value="ECO:0007669"/>
    <property type="project" value="InterPro"/>
</dbReference>
<dbReference type="InterPro" id="IPR013815">
    <property type="entry name" value="ATP_grasp_subdomain_1"/>
</dbReference>
<gene>
    <name evidence="4 5" type="primary">purK</name>
    <name evidence="7" type="ORF">NKE59_08350</name>
</gene>
<keyword evidence="3 4" id="KW-0067">ATP-binding</keyword>
<name>A0AAU8A1G7_9BURK</name>
<dbReference type="NCBIfam" id="NF004679">
    <property type="entry name" value="PRK06019.1-5"/>
    <property type="match status" value="1"/>
</dbReference>
<dbReference type="SUPFAM" id="SSF51246">
    <property type="entry name" value="Rudiment single hybrid motif"/>
    <property type="match status" value="1"/>
</dbReference>
<protein>
    <recommendedName>
        <fullName evidence="4 5">N5-carboxyaminoimidazole ribonucleotide synthase</fullName>
        <shortName evidence="4 5">N5-CAIR synthase</shortName>
        <ecNumber evidence="4 5">6.3.4.18</ecNumber>
    </recommendedName>
    <alternativeName>
        <fullName evidence="4 5">5-(carboxyamino)imidazole ribonucleotide synthetase</fullName>
    </alternativeName>
</protein>
<comment type="subunit">
    <text evidence="4 5">Homodimer.</text>
</comment>
<evidence type="ECO:0000256" key="4">
    <source>
        <dbReference type="HAMAP-Rule" id="MF_01928"/>
    </source>
</evidence>
<dbReference type="InterPro" id="IPR040686">
    <property type="entry name" value="PurK_C"/>
</dbReference>
<dbReference type="PANTHER" id="PTHR11609">
    <property type="entry name" value="PURINE BIOSYNTHESIS PROTEIN 6/7, PUR6/7"/>
    <property type="match status" value="1"/>
</dbReference>
<comment type="function">
    <text evidence="4">Catalyzes the ATP-dependent conversion of 5-aminoimidazole ribonucleotide (AIR) and HCO(3)(-) to N5-carboxyaminoimidazole ribonucleotide (N5-CAIR).</text>
</comment>
<accession>A0AAU8A1G7</accession>
<evidence type="ECO:0000256" key="1">
    <source>
        <dbReference type="ARBA" id="ARBA00022741"/>
    </source>
</evidence>
<feature type="domain" description="ATP-grasp" evidence="6">
    <location>
        <begin position="126"/>
        <end position="314"/>
    </location>
</feature>
<dbReference type="Gene3D" id="3.30.1490.20">
    <property type="entry name" value="ATP-grasp fold, A domain"/>
    <property type="match status" value="1"/>
</dbReference>
<comment type="catalytic activity">
    <reaction evidence="4 5">
        <text>5-amino-1-(5-phospho-beta-D-ribosyl)imidazole + hydrogencarbonate + ATP = 5-carboxyamino-1-(5-phospho-D-ribosyl)imidazole + ADP + phosphate + 2 H(+)</text>
        <dbReference type="Rhea" id="RHEA:19317"/>
        <dbReference type="ChEBI" id="CHEBI:15378"/>
        <dbReference type="ChEBI" id="CHEBI:17544"/>
        <dbReference type="ChEBI" id="CHEBI:30616"/>
        <dbReference type="ChEBI" id="CHEBI:43474"/>
        <dbReference type="ChEBI" id="CHEBI:58730"/>
        <dbReference type="ChEBI" id="CHEBI:137981"/>
        <dbReference type="ChEBI" id="CHEBI:456216"/>
        <dbReference type="EC" id="6.3.4.18"/>
    </reaction>
</comment>
<dbReference type="InterPro" id="IPR005875">
    <property type="entry name" value="PurK"/>
</dbReference>
<dbReference type="GO" id="GO:0004638">
    <property type="term" value="F:phosphoribosylaminoimidazole carboxylase activity"/>
    <property type="evidence" value="ECO:0007669"/>
    <property type="project" value="InterPro"/>
</dbReference>
<feature type="binding site" evidence="4">
    <location>
        <begin position="284"/>
        <end position="285"/>
    </location>
    <ligand>
        <name>ATP</name>
        <dbReference type="ChEBI" id="CHEBI:30616"/>
    </ligand>
</feature>
<dbReference type="InterPro" id="IPR054350">
    <property type="entry name" value="PurT/PurK_preATP-grasp"/>
</dbReference>
<dbReference type="GO" id="GO:0005829">
    <property type="term" value="C:cytosol"/>
    <property type="evidence" value="ECO:0007669"/>
    <property type="project" value="TreeGrafter"/>
</dbReference>
<dbReference type="RefSeq" id="WP_353438520.1">
    <property type="nucleotide sequence ID" value="NZ_CP099959.1"/>
</dbReference>
<dbReference type="PROSITE" id="PS50975">
    <property type="entry name" value="ATP_GRASP"/>
    <property type="match status" value="1"/>
</dbReference>
<dbReference type="Pfam" id="PF02222">
    <property type="entry name" value="ATP-grasp"/>
    <property type="match status" value="1"/>
</dbReference>
<dbReference type="Pfam" id="PF22660">
    <property type="entry name" value="RS_preATP-grasp-like"/>
    <property type="match status" value="1"/>
</dbReference>
<dbReference type="Gene3D" id="3.40.50.20">
    <property type="match status" value="1"/>
</dbReference>
<proteinExistence type="inferred from homology"/>
<sequence>MTKSGNSAVTNLSPILPPAWLGILGGGQLGRMFIHEAQSLGYKVCVLDPDPLSPGGAVAEKHICADYGDEKALNEMANLCAAVSTEFENVPAKTLDYFQNKDIFVAPMGRCVSIAQDRILEKEFLQQCSVLSGIGPAPHHVIKTQSDLATVPTQLFPAILKTARMGYDGKGQVNVRDADELAVAWQGLGGNACVLEKRMPLAFEVSALIVRAHDGQVTAYPIAENIHRNGILHTSTVPSPSLVKHPNVSKKIIGASFEIAEKMAYVGVLCVEYFVLQDGSVLVNEIAPRPHNSGHYTMDASVTSQFEQQVRAMARLPLGDVTLMEPVAMLNILGDVWFDKDQAREPAWHHVLAHPSAKLHLYGKASPKLGRKMGHINCLGKGIQEAKDACVAVAHDLGIAP</sequence>
<keyword evidence="1 4" id="KW-0547">Nucleotide-binding</keyword>
<keyword evidence="2 4" id="KW-0658">Purine biosynthesis</keyword>
<dbReference type="GO" id="GO:0005524">
    <property type="term" value="F:ATP binding"/>
    <property type="evidence" value="ECO:0007669"/>
    <property type="project" value="UniProtKB-UniRule"/>
</dbReference>
<comment type="similarity">
    <text evidence="4 5">Belongs to the PurK/PurT family.</text>
</comment>